<dbReference type="PROSITE" id="PS01067">
    <property type="entry name" value="SECE_SEC61G"/>
    <property type="match status" value="1"/>
</dbReference>
<comment type="similarity">
    <text evidence="9">Belongs to the SecE/SEC61-gamma family.</text>
</comment>
<dbReference type="EMBL" id="BAABFL010000058">
    <property type="protein sequence ID" value="GAA4648284.1"/>
    <property type="molecule type" value="Genomic_DNA"/>
</dbReference>
<evidence type="ECO:0000256" key="1">
    <source>
        <dbReference type="ARBA" id="ARBA00004370"/>
    </source>
</evidence>
<dbReference type="NCBIfam" id="TIGR00964">
    <property type="entry name" value="secE_bact"/>
    <property type="match status" value="1"/>
</dbReference>
<keyword evidence="11" id="KW-1185">Reference proteome</keyword>
<evidence type="ECO:0000256" key="9">
    <source>
        <dbReference type="HAMAP-Rule" id="MF_00422"/>
    </source>
</evidence>
<reference evidence="11" key="1">
    <citation type="journal article" date="2019" name="Int. J. Syst. Evol. Microbiol.">
        <title>The Global Catalogue of Microorganisms (GCM) 10K type strain sequencing project: providing services to taxonomists for standard genome sequencing and annotation.</title>
        <authorList>
            <consortium name="The Broad Institute Genomics Platform"/>
            <consortium name="The Broad Institute Genome Sequencing Center for Infectious Disease"/>
            <person name="Wu L."/>
            <person name="Ma J."/>
        </authorList>
    </citation>
    <scope>NUCLEOTIDE SEQUENCE [LARGE SCALE GENOMIC DNA]</scope>
    <source>
        <strain evidence="11">JCM 17805</strain>
    </source>
</reference>
<dbReference type="InterPro" id="IPR038379">
    <property type="entry name" value="SecE_sf"/>
</dbReference>
<dbReference type="InterPro" id="IPR001901">
    <property type="entry name" value="Translocase_SecE/Sec61-g"/>
</dbReference>
<name>A0ABP8UYQ1_9GAMM</name>
<keyword evidence="3 9" id="KW-1003">Cell membrane</keyword>
<feature type="transmembrane region" description="Helical" evidence="9">
    <location>
        <begin position="16"/>
        <end position="35"/>
    </location>
</feature>
<comment type="subunit">
    <text evidence="9">Component of the Sec protein translocase complex. Heterotrimer consisting of SecY, SecE and SecG subunits. The heterotrimers can form oligomers, although 1 heterotrimer is thought to be able to translocate proteins. Interacts with the ribosome. Interacts with SecDF, and other proteins may be involved. Interacts with SecA.</text>
</comment>
<evidence type="ECO:0000256" key="2">
    <source>
        <dbReference type="ARBA" id="ARBA00022448"/>
    </source>
</evidence>
<dbReference type="Pfam" id="PF00584">
    <property type="entry name" value="SecE"/>
    <property type="match status" value="1"/>
</dbReference>
<dbReference type="PANTHER" id="PTHR33910">
    <property type="entry name" value="PROTEIN TRANSLOCASE SUBUNIT SECE"/>
    <property type="match status" value="1"/>
</dbReference>
<keyword evidence="6 9" id="KW-1133">Transmembrane helix</keyword>
<keyword evidence="8 9" id="KW-0472">Membrane</keyword>
<evidence type="ECO:0000313" key="11">
    <source>
        <dbReference type="Proteomes" id="UP001500604"/>
    </source>
</evidence>
<evidence type="ECO:0000256" key="3">
    <source>
        <dbReference type="ARBA" id="ARBA00022475"/>
    </source>
</evidence>
<keyword evidence="5 9" id="KW-0653">Protein transport</keyword>
<dbReference type="HAMAP" id="MF_00422">
    <property type="entry name" value="SecE"/>
    <property type="match status" value="1"/>
</dbReference>
<comment type="function">
    <text evidence="9">Essential subunit of the Sec protein translocation channel SecYEG. Clamps together the 2 halves of SecY. May contact the channel plug during translocation.</text>
</comment>
<sequence length="123" mass="13248">MSGKADVENVNGFDGLKWAVVVLVVVVGVGGNYYFSAESLLYRVIGLVALGVVAAVVAFQTDKGRVFWELLKDAKAEVRKVVWPTRQETVQTTLVVVAVVLIMGLVLWGLDSLLGWLVSSLIG</sequence>
<feature type="transmembrane region" description="Helical" evidence="9">
    <location>
        <begin position="40"/>
        <end position="59"/>
    </location>
</feature>
<dbReference type="RefSeq" id="WP_345193762.1">
    <property type="nucleotide sequence ID" value="NZ_BAABFL010000058.1"/>
</dbReference>
<evidence type="ECO:0000256" key="7">
    <source>
        <dbReference type="ARBA" id="ARBA00023010"/>
    </source>
</evidence>
<dbReference type="Gene3D" id="1.20.5.1030">
    <property type="entry name" value="Preprotein translocase secy subunit"/>
    <property type="match status" value="1"/>
</dbReference>
<evidence type="ECO:0000256" key="8">
    <source>
        <dbReference type="ARBA" id="ARBA00023136"/>
    </source>
</evidence>
<evidence type="ECO:0000256" key="6">
    <source>
        <dbReference type="ARBA" id="ARBA00022989"/>
    </source>
</evidence>
<dbReference type="InterPro" id="IPR005807">
    <property type="entry name" value="SecE_bac"/>
</dbReference>
<organism evidence="10 11">
    <name type="scientific">Kistimonas scapharcae</name>
    <dbReference type="NCBI Taxonomy" id="1036133"/>
    <lineage>
        <taxon>Bacteria</taxon>
        <taxon>Pseudomonadati</taxon>
        <taxon>Pseudomonadota</taxon>
        <taxon>Gammaproteobacteria</taxon>
        <taxon>Oceanospirillales</taxon>
        <taxon>Endozoicomonadaceae</taxon>
        <taxon>Kistimonas</taxon>
    </lineage>
</organism>
<comment type="caution">
    <text evidence="10">The sequence shown here is derived from an EMBL/GenBank/DDBJ whole genome shotgun (WGS) entry which is preliminary data.</text>
</comment>
<keyword evidence="4 9" id="KW-0812">Transmembrane</keyword>
<keyword evidence="2 9" id="KW-0813">Transport</keyword>
<gene>
    <name evidence="9 10" type="primary">secE</name>
    <name evidence="10" type="ORF">GCM10023116_05510</name>
</gene>
<dbReference type="PANTHER" id="PTHR33910:SF1">
    <property type="entry name" value="PROTEIN TRANSLOCASE SUBUNIT SECE"/>
    <property type="match status" value="1"/>
</dbReference>
<proteinExistence type="inferred from homology"/>
<comment type="caution">
    <text evidence="9">Lacks conserved residue(s) required for the propagation of feature annotation.</text>
</comment>
<accession>A0ABP8UYQ1</accession>
<dbReference type="PRINTS" id="PR01650">
    <property type="entry name" value="SECETRNLCASE"/>
</dbReference>
<feature type="transmembrane region" description="Helical" evidence="9">
    <location>
        <begin position="94"/>
        <end position="118"/>
    </location>
</feature>
<evidence type="ECO:0000313" key="10">
    <source>
        <dbReference type="EMBL" id="GAA4648284.1"/>
    </source>
</evidence>
<evidence type="ECO:0000256" key="5">
    <source>
        <dbReference type="ARBA" id="ARBA00022927"/>
    </source>
</evidence>
<dbReference type="Proteomes" id="UP001500604">
    <property type="component" value="Unassembled WGS sequence"/>
</dbReference>
<evidence type="ECO:0000256" key="4">
    <source>
        <dbReference type="ARBA" id="ARBA00022692"/>
    </source>
</evidence>
<protein>
    <recommendedName>
        <fullName evidence="9">Protein translocase subunit SecE</fullName>
    </recommendedName>
</protein>
<dbReference type="NCBIfam" id="NF004378">
    <property type="entry name" value="PRK05740.2-4"/>
    <property type="match status" value="1"/>
</dbReference>
<comment type="subcellular location">
    <subcellularLocation>
        <location evidence="1">Membrane</location>
    </subcellularLocation>
</comment>
<keyword evidence="7 9" id="KW-0811">Translocation</keyword>